<comment type="pathway">
    <text evidence="2 7">Secondary metabolite metabolism; methylglyoxal degradation; (R)-lactate from methylglyoxal: step 2/2.</text>
</comment>
<dbReference type="CDD" id="cd07723">
    <property type="entry name" value="hydroxyacylglutathione_hydrolase_MBL-fold"/>
    <property type="match status" value="1"/>
</dbReference>
<dbReference type="Pfam" id="PF00753">
    <property type="entry name" value="Lactamase_B"/>
    <property type="match status" value="1"/>
</dbReference>
<dbReference type="InterPro" id="IPR001279">
    <property type="entry name" value="Metallo-B-lactamas"/>
</dbReference>
<comment type="cofactor">
    <cofactor evidence="7">
        <name>Zn(2+)</name>
        <dbReference type="ChEBI" id="CHEBI:29105"/>
    </cofactor>
    <text evidence="7">Binds 2 Zn(2+) ions per subunit.</text>
</comment>
<evidence type="ECO:0000256" key="5">
    <source>
        <dbReference type="ARBA" id="ARBA00022801"/>
    </source>
</evidence>
<dbReference type="GO" id="GO:0046872">
    <property type="term" value="F:metal ion binding"/>
    <property type="evidence" value="ECO:0007669"/>
    <property type="project" value="UniProtKB-KW"/>
</dbReference>
<comment type="similarity">
    <text evidence="3 7">Belongs to the metallo-beta-lactamase superfamily. Glyoxalase II family.</text>
</comment>
<dbReference type="NCBIfam" id="TIGR03413">
    <property type="entry name" value="GSH_gloB"/>
    <property type="match status" value="1"/>
</dbReference>
<dbReference type="Gene3D" id="3.60.15.10">
    <property type="entry name" value="Ribonuclease Z/Hydroxyacylglutathione hydrolase-like"/>
    <property type="match status" value="1"/>
</dbReference>
<comment type="caution">
    <text evidence="7">Lacks conserved residue(s) required for the propagation of feature annotation.</text>
</comment>
<evidence type="ECO:0000256" key="1">
    <source>
        <dbReference type="ARBA" id="ARBA00001623"/>
    </source>
</evidence>
<dbReference type="HAMAP" id="MF_01374">
    <property type="entry name" value="Glyoxalase_2"/>
    <property type="match status" value="1"/>
</dbReference>
<proteinExistence type="inferred from homology"/>
<dbReference type="InterPro" id="IPR017782">
    <property type="entry name" value="Hydroxyacylglutathione_Hdrlase"/>
</dbReference>
<reference evidence="9" key="1">
    <citation type="submission" date="2020-01" db="EMBL/GenBank/DDBJ databases">
        <authorList>
            <person name="Meier V. D."/>
            <person name="Meier V D."/>
        </authorList>
    </citation>
    <scope>NUCLEOTIDE SEQUENCE</scope>
    <source>
        <strain evidence="9">HLG_WM_MAG_08</strain>
    </source>
</reference>
<keyword evidence="6 7" id="KW-0862">Zinc</keyword>
<comment type="function">
    <text evidence="7">Thiolesterase that catalyzes the hydrolysis of S-D-lactoyl-glutathione to form glutathione and D-lactic acid.</text>
</comment>
<keyword evidence="5 7" id="KW-0378">Hydrolase</keyword>
<gene>
    <name evidence="7" type="primary">gloB</name>
    <name evidence="9" type="ORF">HELGO_WM63738</name>
</gene>
<dbReference type="UniPathway" id="UPA00619">
    <property type="reaction ID" value="UER00676"/>
</dbReference>
<dbReference type="EMBL" id="CACVAV010000414">
    <property type="protein sequence ID" value="CAA6826132.1"/>
    <property type="molecule type" value="Genomic_DNA"/>
</dbReference>
<dbReference type="GO" id="GO:0004416">
    <property type="term" value="F:hydroxyacylglutathione hydrolase activity"/>
    <property type="evidence" value="ECO:0007669"/>
    <property type="project" value="UniProtKB-UniRule"/>
</dbReference>
<dbReference type="InterPro" id="IPR032282">
    <property type="entry name" value="HAGH_C"/>
</dbReference>
<comment type="catalytic activity">
    <reaction evidence="1 7">
        <text>an S-(2-hydroxyacyl)glutathione + H2O = a 2-hydroxy carboxylate + glutathione + H(+)</text>
        <dbReference type="Rhea" id="RHEA:21864"/>
        <dbReference type="ChEBI" id="CHEBI:15377"/>
        <dbReference type="ChEBI" id="CHEBI:15378"/>
        <dbReference type="ChEBI" id="CHEBI:57925"/>
        <dbReference type="ChEBI" id="CHEBI:58896"/>
        <dbReference type="ChEBI" id="CHEBI:71261"/>
        <dbReference type="EC" id="3.1.2.6"/>
    </reaction>
</comment>
<dbReference type="InterPro" id="IPR036866">
    <property type="entry name" value="RibonucZ/Hydroxyglut_hydro"/>
</dbReference>
<dbReference type="GO" id="GO:0019243">
    <property type="term" value="P:methylglyoxal catabolic process to D-lactate via S-lactoyl-glutathione"/>
    <property type="evidence" value="ECO:0007669"/>
    <property type="project" value="UniProtKB-UniRule"/>
</dbReference>
<protein>
    <recommendedName>
        <fullName evidence="7">Hydroxyacylglutathione hydrolase</fullName>
        <ecNumber evidence="7">3.1.2.6</ecNumber>
    </recommendedName>
    <alternativeName>
        <fullName evidence="7">Glyoxalase II</fullName>
        <shortName evidence="7">Glx II</shortName>
    </alternativeName>
</protein>
<evidence type="ECO:0000256" key="4">
    <source>
        <dbReference type="ARBA" id="ARBA00022723"/>
    </source>
</evidence>
<evidence type="ECO:0000259" key="8">
    <source>
        <dbReference type="SMART" id="SM00849"/>
    </source>
</evidence>
<feature type="binding site" evidence="7">
    <location>
        <position position="57"/>
    </location>
    <ligand>
        <name>Zn(2+)</name>
        <dbReference type="ChEBI" id="CHEBI:29105"/>
        <label>1</label>
    </ligand>
</feature>
<evidence type="ECO:0000313" key="9">
    <source>
        <dbReference type="EMBL" id="CAA6826132.1"/>
    </source>
</evidence>
<feature type="domain" description="Metallo-beta-lactamase" evidence="8">
    <location>
        <begin position="12"/>
        <end position="169"/>
    </location>
</feature>
<feature type="binding site" evidence="7">
    <location>
        <position position="114"/>
    </location>
    <ligand>
        <name>Zn(2+)</name>
        <dbReference type="ChEBI" id="CHEBI:29105"/>
        <label>1</label>
    </ligand>
</feature>
<dbReference type="Pfam" id="PF16123">
    <property type="entry name" value="HAGH_C"/>
    <property type="match status" value="1"/>
</dbReference>
<dbReference type="InterPro" id="IPR050110">
    <property type="entry name" value="Glyoxalase_II_hydrolase"/>
</dbReference>
<feature type="binding site" evidence="7">
    <location>
        <position position="55"/>
    </location>
    <ligand>
        <name>Zn(2+)</name>
        <dbReference type="ChEBI" id="CHEBI:29105"/>
        <label>1</label>
    </ligand>
</feature>
<dbReference type="PANTHER" id="PTHR43705:SF1">
    <property type="entry name" value="HYDROXYACYLGLUTATHIONE HYDROLASE GLOB"/>
    <property type="match status" value="1"/>
</dbReference>
<dbReference type="AlphaFoldDB" id="A0A6S6TZR9"/>
<dbReference type="EC" id="3.1.2.6" evidence="7"/>
<sequence length="259" mass="28612">MIQVIGVSAFSDNYIWLITNEERKKAAIVDPGDAKPVIHELKQRGIAPVAILITHHHSDNVSGIPELLATYPDLPVYGPANESVPHITHRLAEGQTVNLESIGLSFGVLDIPGHTAGHIAYYGDGNLFCGDTLLGSGCGRVSDGTMTALHNSLYRIAQLPVETLIYCTHEYTVENLGFAKWVEPDNKDIDEHLDACRELLDAGRATVPFTLENEFKSNPFLRTHIPEVIRKIEEVAGQELNTPSEVFAAMRIWKDTEYD</sequence>
<dbReference type="SMART" id="SM00849">
    <property type="entry name" value="Lactamase_B"/>
    <property type="match status" value="1"/>
</dbReference>
<organism evidence="9">
    <name type="scientific">uncultured Thiotrichaceae bacterium</name>
    <dbReference type="NCBI Taxonomy" id="298394"/>
    <lineage>
        <taxon>Bacteria</taxon>
        <taxon>Pseudomonadati</taxon>
        <taxon>Pseudomonadota</taxon>
        <taxon>Gammaproteobacteria</taxon>
        <taxon>Thiotrichales</taxon>
        <taxon>Thiotrichaceae</taxon>
        <taxon>environmental samples</taxon>
    </lineage>
</organism>
<dbReference type="PIRSF" id="PIRSF005457">
    <property type="entry name" value="Glx"/>
    <property type="match status" value="1"/>
</dbReference>
<keyword evidence="4 7" id="KW-0479">Metal-binding</keyword>
<feature type="binding site" evidence="7">
    <location>
        <position position="131"/>
    </location>
    <ligand>
        <name>Zn(2+)</name>
        <dbReference type="ChEBI" id="CHEBI:29105"/>
        <label>1</label>
    </ligand>
</feature>
<accession>A0A6S6TZR9</accession>
<evidence type="ECO:0000256" key="6">
    <source>
        <dbReference type="ARBA" id="ARBA00022833"/>
    </source>
</evidence>
<evidence type="ECO:0000256" key="2">
    <source>
        <dbReference type="ARBA" id="ARBA00004963"/>
    </source>
</evidence>
<evidence type="ECO:0000256" key="3">
    <source>
        <dbReference type="ARBA" id="ARBA00006759"/>
    </source>
</evidence>
<dbReference type="PANTHER" id="PTHR43705">
    <property type="entry name" value="HYDROXYACYLGLUTATHIONE HYDROLASE"/>
    <property type="match status" value="1"/>
</dbReference>
<dbReference type="InterPro" id="IPR035680">
    <property type="entry name" value="Clx_II_MBL"/>
</dbReference>
<comment type="subunit">
    <text evidence="7">Monomer.</text>
</comment>
<name>A0A6S6TZR9_9GAMM</name>
<evidence type="ECO:0000256" key="7">
    <source>
        <dbReference type="HAMAP-Rule" id="MF_01374"/>
    </source>
</evidence>
<dbReference type="SUPFAM" id="SSF56281">
    <property type="entry name" value="Metallo-hydrolase/oxidoreductase"/>
    <property type="match status" value="1"/>
</dbReference>